<name>A0A0C9ZPF3_9AGAM</name>
<dbReference type="InParanoid" id="A0A0C9ZPF3"/>
<evidence type="ECO:0000313" key="2">
    <source>
        <dbReference type="Proteomes" id="UP000054485"/>
    </source>
</evidence>
<organism evidence="1 2">
    <name type="scientific">Suillus luteus UH-Slu-Lm8-n1</name>
    <dbReference type="NCBI Taxonomy" id="930992"/>
    <lineage>
        <taxon>Eukaryota</taxon>
        <taxon>Fungi</taxon>
        <taxon>Dikarya</taxon>
        <taxon>Basidiomycota</taxon>
        <taxon>Agaricomycotina</taxon>
        <taxon>Agaricomycetes</taxon>
        <taxon>Agaricomycetidae</taxon>
        <taxon>Boletales</taxon>
        <taxon>Suillineae</taxon>
        <taxon>Suillaceae</taxon>
        <taxon>Suillus</taxon>
    </lineage>
</organism>
<gene>
    <name evidence="1" type="ORF">CY34DRAFT_329009</name>
</gene>
<accession>A0A0C9ZPF3</accession>
<keyword evidence="2" id="KW-1185">Reference proteome</keyword>
<dbReference type="HOGENOM" id="CLU_2591367_0_0_1"/>
<dbReference type="EMBL" id="KN835340">
    <property type="protein sequence ID" value="KIK39495.1"/>
    <property type="molecule type" value="Genomic_DNA"/>
</dbReference>
<reference evidence="2" key="2">
    <citation type="submission" date="2015-01" db="EMBL/GenBank/DDBJ databases">
        <title>Evolutionary Origins and Diversification of the Mycorrhizal Mutualists.</title>
        <authorList>
            <consortium name="DOE Joint Genome Institute"/>
            <consortium name="Mycorrhizal Genomics Consortium"/>
            <person name="Kohler A."/>
            <person name="Kuo A."/>
            <person name="Nagy L.G."/>
            <person name="Floudas D."/>
            <person name="Copeland A."/>
            <person name="Barry K.W."/>
            <person name="Cichocki N."/>
            <person name="Veneault-Fourrey C."/>
            <person name="LaButti K."/>
            <person name="Lindquist E.A."/>
            <person name="Lipzen A."/>
            <person name="Lundell T."/>
            <person name="Morin E."/>
            <person name="Murat C."/>
            <person name="Riley R."/>
            <person name="Ohm R."/>
            <person name="Sun H."/>
            <person name="Tunlid A."/>
            <person name="Henrissat B."/>
            <person name="Grigoriev I.V."/>
            <person name="Hibbett D.S."/>
            <person name="Martin F."/>
        </authorList>
    </citation>
    <scope>NUCLEOTIDE SEQUENCE [LARGE SCALE GENOMIC DNA]</scope>
    <source>
        <strain evidence="2">UH-Slu-Lm8-n1</strain>
    </source>
</reference>
<proteinExistence type="predicted"/>
<dbReference type="AlphaFoldDB" id="A0A0C9ZPF3"/>
<reference evidence="1 2" key="1">
    <citation type="submission" date="2014-04" db="EMBL/GenBank/DDBJ databases">
        <authorList>
            <consortium name="DOE Joint Genome Institute"/>
            <person name="Kuo A."/>
            <person name="Ruytinx J."/>
            <person name="Rineau F."/>
            <person name="Colpaert J."/>
            <person name="Kohler A."/>
            <person name="Nagy L.G."/>
            <person name="Floudas D."/>
            <person name="Copeland A."/>
            <person name="Barry K.W."/>
            <person name="Cichocki N."/>
            <person name="Veneault-Fourrey C."/>
            <person name="LaButti K."/>
            <person name="Lindquist E.A."/>
            <person name="Lipzen A."/>
            <person name="Lundell T."/>
            <person name="Morin E."/>
            <person name="Murat C."/>
            <person name="Sun H."/>
            <person name="Tunlid A."/>
            <person name="Henrissat B."/>
            <person name="Grigoriev I.V."/>
            <person name="Hibbett D.S."/>
            <person name="Martin F."/>
            <person name="Nordberg H.P."/>
            <person name="Cantor M.N."/>
            <person name="Hua S.X."/>
        </authorList>
    </citation>
    <scope>NUCLEOTIDE SEQUENCE [LARGE SCALE GENOMIC DNA]</scope>
    <source>
        <strain evidence="1 2">UH-Slu-Lm8-n1</strain>
    </source>
</reference>
<evidence type="ECO:0000313" key="1">
    <source>
        <dbReference type="EMBL" id="KIK39495.1"/>
    </source>
</evidence>
<protein>
    <submittedName>
        <fullName evidence="1">Uncharacterized protein</fullName>
    </submittedName>
</protein>
<sequence length="80" mass="8847">MVHAFTYNHVLWQLKKQEKTGTYFVLCRSLAHSILWRIAASGRLAIRTGVGFALSLFGAPVLNNVVDALTNDKQHPGAIL</sequence>
<dbReference type="Proteomes" id="UP000054485">
    <property type="component" value="Unassembled WGS sequence"/>
</dbReference>